<organism evidence="2 3">
    <name type="scientific">Pseudomonas fluorescens</name>
    <dbReference type="NCBI Taxonomy" id="294"/>
    <lineage>
        <taxon>Bacteria</taxon>
        <taxon>Pseudomonadati</taxon>
        <taxon>Pseudomonadota</taxon>
        <taxon>Gammaproteobacteria</taxon>
        <taxon>Pseudomonadales</taxon>
        <taxon>Pseudomonadaceae</taxon>
        <taxon>Pseudomonas</taxon>
    </lineage>
</organism>
<keyword evidence="1" id="KW-0812">Transmembrane</keyword>
<proteinExistence type="predicted"/>
<feature type="transmembrane region" description="Helical" evidence="1">
    <location>
        <begin position="6"/>
        <end position="26"/>
    </location>
</feature>
<dbReference type="RefSeq" id="WP_017529092.1">
    <property type="nucleotide sequence ID" value="NZ_SPVI01000006.1"/>
</dbReference>
<feature type="transmembrane region" description="Helical" evidence="1">
    <location>
        <begin position="31"/>
        <end position="49"/>
    </location>
</feature>
<sequence length="169" mass="18576">MEMLYATLIIIASIGLATWMFLGGFVFRKPFVLCVMGFVLALAGGYLSYSLQEAADNAEVAKYFSDLKLAAALVSYTIAAAGGSLIASGILLKAQHLAKADKHSAKAAVRLVYNHIAMIQQHAQRLLDNPTKLSIAQRREQLDDLRCRLCVQQTALDKALERLEQMDYP</sequence>
<accession>A0A4Y9TKQ7</accession>
<feature type="transmembrane region" description="Helical" evidence="1">
    <location>
        <begin position="69"/>
        <end position="92"/>
    </location>
</feature>
<keyword evidence="1" id="KW-1133">Transmembrane helix</keyword>
<keyword evidence="1" id="KW-0472">Membrane</keyword>
<evidence type="ECO:0000256" key="1">
    <source>
        <dbReference type="SAM" id="Phobius"/>
    </source>
</evidence>
<evidence type="ECO:0000313" key="2">
    <source>
        <dbReference type="EMBL" id="TFW42986.1"/>
    </source>
</evidence>
<dbReference type="Proteomes" id="UP000297322">
    <property type="component" value="Unassembled WGS sequence"/>
</dbReference>
<protein>
    <submittedName>
        <fullName evidence="2">Uncharacterized protein</fullName>
    </submittedName>
</protein>
<dbReference type="EMBL" id="SPVI01000006">
    <property type="protein sequence ID" value="TFW42986.1"/>
    <property type="molecule type" value="Genomic_DNA"/>
</dbReference>
<comment type="caution">
    <text evidence="2">The sequence shown here is derived from an EMBL/GenBank/DDBJ whole genome shotgun (WGS) entry which is preliminary data.</text>
</comment>
<name>A0A4Y9TKQ7_PSEFL</name>
<dbReference type="AlphaFoldDB" id="A0A4Y9TKQ7"/>
<evidence type="ECO:0000313" key="3">
    <source>
        <dbReference type="Proteomes" id="UP000297322"/>
    </source>
</evidence>
<gene>
    <name evidence="2" type="ORF">E4T65_11490</name>
</gene>
<reference evidence="2 3" key="1">
    <citation type="submission" date="2019-03" db="EMBL/GenBank/DDBJ databases">
        <title>Biocontrol and xenobiotic degradation properties of endophytic Pseudomonas fluorescens strain BRZ63.</title>
        <authorList>
            <person name="Chlebek D.A."/>
            <person name="Pinski A."/>
            <person name="Zur J.P."/>
            <person name="Michalska J."/>
            <person name="Hupert-Kocurek K.T."/>
        </authorList>
    </citation>
    <scope>NUCLEOTIDE SEQUENCE [LARGE SCALE GENOMIC DNA]</scope>
    <source>
        <strain evidence="2 3">BRZ63</strain>
    </source>
</reference>